<comment type="caution">
    <text evidence="2">The sequence shown here is derived from an EMBL/GenBank/DDBJ whole genome shotgun (WGS) entry which is preliminary data.</text>
</comment>
<proteinExistence type="predicted"/>
<evidence type="ECO:0000256" key="1">
    <source>
        <dbReference type="SAM" id="MobiDB-lite"/>
    </source>
</evidence>
<keyword evidence="3" id="KW-1185">Reference proteome</keyword>
<evidence type="ECO:0000313" key="2">
    <source>
        <dbReference type="EMBL" id="GAD26159.1"/>
    </source>
</evidence>
<feature type="region of interest" description="Disordered" evidence="1">
    <location>
        <begin position="1"/>
        <end position="37"/>
    </location>
</feature>
<sequence>MAQCHSYMKNPDAVQALNARPGGEELKPSLPGPNFDT</sequence>
<dbReference type="Proteomes" id="UP000018209">
    <property type="component" value="Unassembled WGS sequence"/>
</dbReference>
<evidence type="ECO:0000313" key="3">
    <source>
        <dbReference type="Proteomes" id="UP000018209"/>
    </source>
</evidence>
<protein>
    <submittedName>
        <fullName evidence="2">Uncharacterized protein</fullName>
    </submittedName>
</protein>
<reference evidence="2 3" key="1">
    <citation type="submission" date="2013-08" db="EMBL/GenBank/DDBJ databases">
        <title>Gluconobacter thailandicus NBRC 3257 whole genome sequence.</title>
        <authorList>
            <person name="Matsutani M."/>
            <person name="Yakushi T."/>
            <person name="Matsushita K."/>
        </authorList>
    </citation>
    <scope>NUCLEOTIDE SEQUENCE [LARGE SCALE GENOMIC DNA]</scope>
    <source>
        <strain evidence="2 3">NBRC 3257</strain>
    </source>
</reference>
<organism evidence="2 3">
    <name type="scientific">Gluconobacter thailandicus NBRC 3257</name>
    <dbReference type="NCBI Taxonomy" id="1381097"/>
    <lineage>
        <taxon>Bacteria</taxon>
        <taxon>Pseudomonadati</taxon>
        <taxon>Pseudomonadota</taxon>
        <taxon>Alphaproteobacteria</taxon>
        <taxon>Acetobacterales</taxon>
        <taxon>Acetobacteraceae</taxon>
        <taxon>Gluconobacter</taxon>
    </lineage>
</organism>
<name>A0ABQ0IVC4_GLUTH</name>
<accession>A0ABQ0IVC4</accession>
<gene>
    <name evidence="2" type="ORF">NBRC3257_1158</name>
</gene>
<dbReference type="EMBL" id="BASM01000013">
    <property type="protein sequence ID" value="GAD26159.1"/>
    <property type="molecule type" value="Genomic_DNA"/>
</dbReference>